<organism evidence="1 2">
    <name type="scientific">Polyplax serrata</name>
    <name type="common">Common mouse louse</name>
    <dbReference type="NCBI Taxonomy" id="468196"/>
    <lineage>
        <taxon>Eukaryota</taxon>
        <taxon>Metazoa</taxon>
        <taxon>Ecdysozoa</taxon>
        <taxon>Arthropoda</taxon>
        <taxon>Hexapoda</taxon>
        <taxon>Insecta</taxon>
        <taxon>Pterygota</taxon>
        <taxon>Neoptera</taxon>
        <taxon>Paraneoptera</taxon>
        <taxon>Psocodea</taxon>
        <taxon>Troctomorpha</taxon>
        <taxon>Phthiraptera</taxon>
        <taxon>Anoplura</taxon>
        <taxon>Polyplacidae</taxon>
        <taxon>Polyplax</taxon>
    </lineage>
</organism>
<dbReference type="EMBL" id="JAWJWF010000002">
    <property type="protein sequence ID" value="KAK6637424.1"/>
    <property type="molecule type" value="Genomic_DNA"/>
</dbReference>
<accession>A0ABR1BAN5</accession>
<keyword evidence="2" id="KW-1185">Reference proteome</keyword>
<gene>
    <name evidence="1" type="ORF">RUM44_007841</name>
</gene>
<evidence type="ECO:0000313" key="2">
    <source>
        <dbReference type="Proteomes" id="UP001359485"/>
    </source>
</evidence>
<evidence type="ECO:0000313" key="1">
    <source>
        <dbReference type="EMBL" id="KAK6637424.1"/>
    </source>
</evidence>
<name>A0ABR1BAN5_POLSC</name>
<sequence length="112" mass="13133">MRICFSCSLLEIDNPVENVAMGRLKVLMERKQRSRECVEEQEQYEAEGKVEECKGNRNSSITRRKKDKVKRKTSFLFKKKEENKLEEISEVPVLSKKEKGFSEKIADDLFSI</sequence>
<protein>
    <submittedName>
        <fullName evidence="1">Uncharacterized protein</fullName>
    </submittedName>
</protein>
<comment type="caution">
    <text evidence="1">The sequence shown here is derived from an EMBL/GenBank/DDBJ whole genome shotgun (WGS) entry which is preliminary data.</text>
</comment>
<proteinExistence type="predicted"/>
<reference evidence="1 2" key="1">
    <citation type="submission" date="2023-09" db="EMBL/GenBank/DDBJ databases">
        <title>Genomes of two closely related lineages of the louse Polyplax serrata with different host specificities.</title>
        <authorList>
            <person name="Martinu J."/>
            <person name="Tarabai H."/>
            <person name="Stefka J."/>
            <person name="Hypsa V."/>
        </authorList>
    </citation>
    <scope>NUCLEOTIDE SEQUENCE [LARGE SCALE GENOMIC DNA]</scope>
    <source>
        <strain evidence="1">98ZLc_SE</strain>
    </source>
</reference>
<dbReference type="Proteomes" id="UP001359485">
    <property type="component" value="Unassembled WGS sequence"/>
</dbReference>